<reference evidence="2" key="1">
    <citation type="journal article" date="2005" name="Nature">
        <title>The map-based sequence of the rice genome.</title>
        <authorList>
            <consortium name="International rice genome sequencing project (IRGSP)"/>
            <person name="Matsumoto T."/>
            <person name="Wu J."/>
            <person name="Kanamori H."/>
            <person name="Katayose Y."/>
            <person name="Fujisawa M."/>
            <person name="Namiki N."/>
            <person name="Mizuno H."/>
            <person name="Yamamoto K."/>
            <person name="Antonio B.A."/>
            <person name="Baba T."/>
            <person name="Sakata K."/>
            <person name="Nagamura Y."/>
            <person name="Aoki H."/>
            <person name="Arikawa K."/>
            <person name="Arita K."/>
            <person name="Bito T."/>
            <person name="Chiden Y."/>
            <person name="Fujitsuka N."/>
            <person name="Fukunaka R."/>
            <person name="Hamada M."/>
            <person name="Harada C."/>
            <person name="Hayashi A."/>
            <person name="Hijishita S."/>
            <person name="Honda M."/>
            <person name="Hosokawa S."/>
            <person name="Ichikawa Y."/>
            <person name="Idonuma A."/>
            <person name="Iijima M."/>
            <person name="Ikeda M."/>
            <person name="Ikeno M."/>
            <person name="Ito K."/>
            <person name="Ito S."/>
            <person name="Ito T."/>
            <person name="Ito Y."/>
            <person name="Ito Y."/>
            <person name="Iwabuchi A."/>
            <person name="Kamiya K."/>
            <person name="Karasawa W."/>
            <person name="Kurita K."/>
            <person name="Katagiri S."/>
            <person name="Kikuta A."/>
            <person name="Kobayashi H."/>
            <person name="Kobayashi N."/>
            <person name="Machita K."/>
            <person name="Maehara T."/>
            <person name="Masukawa M."/>
            <person name="Mizubayashi T."/>
            <person name="Mukai Y."/>
            <person name="Nagasaki H."/>
            <person name="Nagata Y."/>
            <person name="Naito S."/>
            <person name="Nakashima M."/>
            <person name="Nakama Y."/>
            <person name="Nakamichi Y."/>
            <person name="Nakamura M."/>
            <person name="Meguro A."/>
            <person name="Negishi M."/>
            <person name="Ohta I."/>
            <person name="Ohta T."/>
            <person name="Okamoto M."/>
            <person name="Ono N."/>
            <person name="Saji S."/>
            <person name="Sakaguchi M."/>
            <person name="Sakai K."/>
            <person name="Shibata M."/>
            <person name="Shimokawa T."/>
            <person name="Song J."/>
            <person name="Takazaki Y."/>
            <person name="Terasawa K."/>
            <person name="Tsugane M."/>
            <person name="Tsuji K."/>
            <person name="Ueda S."/>
            <person name="Waki K."/>
            <person name="Yamagata H."/>
            <person name="Yamamoto M."/>
            <person name="Yamamoto S."/>
            <person name="Yamane H."/>
            <person name="Yoshiki S."/>
            <person name="Yoshihara R."/>
            <person name="Yukawa K."/>
            <person name="Zhong H."/>
            <person name="Yano M."/>
            <person name="Yuan Q."/>
            <person name="Ouyang S."/>
            <person name="Liu J."/>
            <person name="Jones K.M."/>
            <person name="Gansberger K."/>
            <person name="Moffat K."/>
            <person name="Hill J."/>
            <person name="Bera J."/>
            <person name="Fadrosh D."/>
            <person name="Jin S."/>
            <person name="Johri S."/>
            <person name="Kim M."/>
            <person name="Overton L."/>
            <person name="Reardon M."/>
            <person name="Tsitrin T."/>
            <person name="Vuong H."/>
            <person name="Weaver B."/>
            <person name="Ciecko A."/>
            <person name="Tallon L."/>
            <person name="Jackson J."/>
            <person name="Pai G."/>
            <person name="Aken S.V."/>
            <person name="Utterback T."/>
            <person name="Reidmuller S."/>
            <person name="Feldblyum T."/>
            <person name="Hsiao J."/>
            <person name="Zismann V."/>
            <person name="Iobst S."/>
            <person name="de Vazeille A.R."/>
            <person name="Buell C.R."/>
            <person name="Ying K."/>
            <person name="Li Y."/>
            <person name="Lu T."/>
            <person name="Huang Y."/>
            <person name="Zhao Q."/>
            <person name="Feng Q."/>
            <person name="Zhang L."/>
            <person name="Zhu J."/>
            <person name="Weng Q."/>
            <person name="Mu J."/>
            <person name="Lu Y."/>
            <person name="Fan D."/>
            <person name="Liu Y."/>
            <person name="Guan J."/>
            <person name="Zhang Y."/>
            <person name="Yu S."/>
            <person name="Liu X."/>
            <person name="Zhang Y."/>
            <person name="Hong G."/>
            <person name="Han B."/>
            <person name="Choisne N."/>
            <person name="Demange N."/>
            <person name="Orjeda G."/>
            <person name="Samain S."/>
            <person name="Cattolico L."/>
            <person name="Pelletier E."/>
            <person name="Couloux A."/>
            <person name="Segurens B."/>
            <person name="Wincker P."/>
            <person name="D'Hont A."/>
            <person name="Scarpelli C."/>
            <person name="Weissenbach J."/>
            <person name="Salanoubat M."/>
            <person name="Quetier F."/>
            <person name="Yu Y."/>
            <person name="Kim H.R."/>
            <person name="Rambo T."/>
            <person name="Currie J."/>
            <person name="Collura K."/>
            <person name="Luo M."/>
            <person name="Yang T."/>
            <person name="Ammiraju J.S.S."/>
            <person name="Engler F."/>
            <person name="Soderlund C."/>
            <person name="Wing R.A."/>
            <person name="Palmer L.E."/>
            <person name="de la Bastide M."/>
            <person name="Spiegel L."/>
            <person name="Nascimento L."/>
            <person name="Zutavern T."/>
            <person name="O'Shaughnessy A."/>
            <person name="Dike S."/>
            <person name="Dedhia N."/>
            <person name="Preston R."/>
            <person name="Balija V."/>
            <person name="McCombie W.R."/>
            <person name="Chow T."/>
            <person name="Chen H."/>
            <person name="Chung M."/>
            <person name="Chen C."/>
            <person name="Shaw J."/>
            <person name="Wu H."/>
            <person name="Hsiao K."/>
            <person name="Chao Y."/>
            <person name="Chu M."/>
            <person name="Cheng C."/>
            <person name="Hour A."/>
            <person name="Lee P."/>
            <person name="Lin S."/>
            <person name="Lin Y."/>
            <person name="Liou J."/>
            <person name="Liu S."/>
            <person name="Hsing Y."/>
            <person name="Raghuvanshi S."/>
            <person name="Mohanty A."/>
            <person name="Bharti A.K."/>
            <person name="Gaur A."/>
            <person name="Gupta V."/>
            <person name="Kumar D."/>
            <person name="Ravi V."/>
            <person name="Vij S."/>
            <person name="Kapur A."/>
            <person name="Khurana P."/>
            <person name="Khurana P."/>
            <person name="Khurana J.P."/>
            <person name="Tyagi A.K."/>
            <person name="Gaikwad K."/>
            <person name="Singh A."/>
            <person name="Dalal V."/>
            <person name="Srivastava S."/>
            <person name="Dixit A."/>
            <person name="Pal A.K."/>
            <person name="Ghazi I.A."/>
            <person name="Yadav M."/>
            <person name="Pandit A."/>
            <person name="Bhargava A."/>
            <person name="Sureshbabu K."/>
            <person name="Batra K."/>
            <person name="Sharma T.R."/>
            <person name="Mohapatra T."/>
            <person name="Singh N.K."/>
            <person name="Messing J."/>
            <person name="Nelson A.B."/>
            <person name="Fuks G."/>
            <person name="Kavchok S."/>
            <person name="Keizer G."/>
            <person name="Linton E."/>
            <person name="Llaca V."/>
            <person name="Song R."/>
            <person name="Tanyolac B."/>
            <person name="Young S."/>
            <person name="Ho-Il K."/>
            <person name="Hahn J.H."/>
            <person name="Sangsakoo G."/>
            <person name="Vanavichit A."/>
            <person name="de Mattos Luiz.A.T."/>
            <person name="Zimmer P.D."/>
            <person name="Malone G."/>
            <person name="Dellagostin O."/>
            <person name="de Oliveira A.C."/>
            <person name="Bevan M."/>
            <person name="Bancroft I."/>
            <person name="Minx P."/>
            <person name="Cordum H."/>
            <person name="Wilson R."/>
            <person name="Cheng Z."/>
            <person name="Jin W."/>
            <person name="Jiang J."/>
            <person name="Leong S.A."/>
            <person name="Iwama H."/>
            <person name="Gojobori T."/>
            <person name="Itoh T."/>
            <person name="Niimura Y."/>
            <person name="Fujii Y."/>
            <person name="Habara T."/>
            <person name="Sakai H."/>
            <person name="Sato Y."/>
            <person name="Wilson G."/>
            <person name="Kumar K."/>
            <person name="McCouch S."/>
            <person name="Juretic N."/>
            <person name="Hoen D."/>
            <person name="Wright S."/>
            <person name="Bruskiewich R."/>
            <person name="Bureau T."/>
            <person name="Miyao A."/>
            <person name="Hirochika H."/>
            <person name="Nishikawa T."/>
            <person name="Kadowaki K."/>
            <person name="Sugiura M."/>
            <person name="Burr B."/>
            <person name="Sasaki T."/>
        </authorList>
    </citation>
    <scope>NUCLEOTIDE SEQUENCE [LARGE SCALE GENOMIC DNA]</scope>
    <source>
        <strain evidence="2">cv. Nipponbare</strain>
    </source>
</reference>
<evidence type="ECO:0000313" key="1">
    <source>
        <dbReference type="EMBL" id="BAS96605.1"/>
    </source>
</evidence>
<accession>A0A0P0WTU7</accession>
<dbReference type="InParanoid" id="A0A0P0WTU7"/>
<dbReference type="EMBL" id="AP014962">
    <property type="protein sequence ID" value="BAS96605.1"/>
    <property type="molecule type" value="Genomic_DNA"/>
</dbReference>
<keyword evidence="2" id="KW-1185">Reference proteome</keyword>
<name>A0A0P0WTU7_ORYSJ</name>
<dbReference type="Proteomes" id="UP000059680">
    <property type="component" value="Chromosome 6"/>
</dbReference>
<reference evidence="1 2" key="2">
    <citation type="journal article" date="2013" name="Plant Cell Physiol.">
        <title>Rice Annotation Project Database (RAP-DB): an integrative and interactive database for rice genomics.</title>
        <authorList>
            <person name="Sakai H."/>
            <person name="Lee S.S."/>
            <person name="Tanaka T."/>
            <person name="Numa H."/>
            <person name="Kim J."/>
            <person name="Kawahara Y."/>
            <person name="Wakimoto H."/>
            <person name="Yang C.C."/>
            <person name="Iwamoto M."/>
            <person name="Abe T."/>
            <person name="Yamada Y."/>
            <person name="Muto A."/>
            <person name="Inokuchi H."/>
            <person name="Ikemura T."/>
            <person name="Matsumoto T."/>
            <person name="Sasaki T."/>
            <person name="Itoh T."/>
        </authorList>
    </citation>
    <scope>NUCLEOTIDE SEQUENCE [LARGE SCALE GENOMIC DNA]</scope>
    <source>
        <strain evidence="2">cv. Nipponbare</strain>
    </source>
</reference>
<protein>
    <submittedName>
        <fullName evidence="1">Os06g0195025 protein</fullName>
    </submittedName>
</protein>
<organism evidence="1 2">
    <name type="scientific">Oryza sativa subsp. japonica</name>
    <name type="common">Rice</name>
    <dbReference type="NCBI Taxonomy" id="39947"/>
    <lineage>
        <taxon>Eukaryota</taxon>
        <taxon>Viridiplantae</taxon>
        <taxon>Streptophyta</taxon>
        <taxon>Embryophyta</taxon>
        <taxon>Tracheophyta</taxon>
        <taxon>Spermatophyta</taxon>
        <taxon>Magnoliopsida</taxon>
        <taxon>Liliopsida</taxon>
        <taxon>Poales</taxon>
        <taxon>Poaceae</taxon>
        <taxon>BOP clade</taxon>
        <taxon>Oryzoideae</taxon>
        <taxon>Oryzeae</taxon>
        <taxon>Oryzinae</taxon>
        <taxon>Oryza</taxon>
        <taxon>Oryza sativa</taxon>
    </lineage>
</organism>
<gene>
    <name evidence="1" type="ordered locus">Os06g0195025</name>
    <name evidence="1" type="ORF">OSNPB_060195025</name>
</gene>
<evidence type="ECO:0000313" key="2">
    <source>
        <dbReference type="Proteomes" id="UP000059680"/>
    </source>
</evidence>
<dbReference type="PaxDb" id="39947-A0A0P0WTU7"/>
<dbReference type="AlphaFoldDB" id="A0A0P0WTU7"/>
<sequence length="148" mass="16357">MGFQEVQQGVEALLVLEQLGRQVTVKELHPISDGLGHGRAREGGIEGLKIKLKNKVAVGASINKLFLECQVLRNTQLFHCQLTYIHPNVVPDTRPWPDGQCNPGRQHNGFLHTPGECLQREHISLCQLRSRHRTPQAAGDAGAFPFPG</sequence>
<reference evidence="1 2" key="3">
    <citation type="journal article" date="2013" name="Rice">
        <title>Improvement of the Oryza sativa Nipponbare reference genome using next generation sequence and optical map data.</title>
        <authorList>
            <person name="Kawahara Y."/>
            <person name="de la Bastide M."/>
            <person name="Hamilton J.P."/>
            <person name="Kanamori H."/>
            <person name="McCombie W.R."/>
            <person name="Ouyang S."/>
            <person name="Schwartz D.C."/>
            <person name="Tanaka T."/>
            <person name="Wu J."/>
            <person name="Zhou S."/>
            <person name="Childs K.L."/>
            <person name="Davidson R.M."/>
            <person name="Lin H."/>
            <person name="Quesada-Ocampo L."/>
            <person name="Vaillancourt B."/>
            <person name="Sakai H."/>
            <person name="Lee S.S."/>
            <person name="Kim J."/>
            <person name="Numa H."/>
            <person name="Itoh T."/>
            <person name="Buell C.R."/>
            <person name="Matsumoto T."/>
        </authorList>
    </citation>
    <scope>NUCLEOTIDE SEQUENCE [LARGE SCALE GENOMIC DNA]</scope>
    <source>
        <strain evidence="2">cv. Nipponbare</strain>
    </source>
</reference>
<dbReference type="Gramene" id="Os06t0195025-00">
    <property type="protein sequence ID" value="Os06t0195025-00"/>
    <property type="gene ID" value="Os06g0195025"/>
</dbReference>
<proteinExistence type="predicted"/>